<reference evidence="5" key="1">
    <citation type="journal article" date="2020" name="Stud. Mycol.">
        <title>101 Dothideomycetes genomes: a test case for predicting lifestyles and emergence of pathogens.</title>
        <authorList>
            <person name="Haridas S."/>
            <person name="Albert R."/>
            <person name="Binder M."/>
            <person name="Bloem J."/>
            <person name="Labutti K."/>
            <person name="Salamov A."/>
            <person name="Andreopoulos B."/>
            <person name="Baker S."/>
            <person name="Barry K."/>
            <person name="Bills G."/>
            <person name="Bluhm B."/>
            <person name="Cannon C."/>
            <person name="Castanera R."/>
            <person name="Culley D."/>
            <person name="Daum C."/>
            <person name="Ezra D."/>
            <person name="Gonzalez J."/>
            <person name="Henrissat B."/>
            <person name="Kuo A."/>
            <person name="Liang C."/>
            <person name="Lipzen A."/>
            <person name="Lutzoni F."/>
            <person name="Magnuson J."/>
            <person name="Mondo S."/>
            <person name="Nolan M."/>
            <person name="Ohm R."/>
            <person name="Pangilinan J."/>
            <person name="Park H.-J."/>
            <person name="Ramirez L."/>
            <person name="Alfaro M."/>
            <person name="Sun H."/>
            <person name="Tritt A."/>
            <person name="Yoshinaga Y."/>
            <person name="Zwiers L.-H."/>
            <person name="Turgeon B."/>
            <person name="Goodwin S."/>
            <person name="Spatafora J."/>
            <person name="Crous P."/>
            <person name="Grigoriev I."/>
        </authorList>
    </citation>
    <scope>NUCLEOTIDE SEQUENCE</scope>
    <source>
        <strain evidence="5">CBS 121739</strain>
    </source>
</reference>
<protein>
    <submittedName>
        <fullName evidence="5">MFS general substrate transporter</fullName>
    </submittedName>
</protein>
<keyword evidence="4" id="KW-0812">Transmembrane</keyword>
<dbReference type="InterPro" id="IPR011701">
    <property type="entry name" value="MFS"/>
</dbReference>
<keyword evidence="4" id="KW-0472">Membrane</keyword>
<evidence type="ECO:0000256" key="1">
    <source>
        <dbReference type="ARBA" id="ARBA00004141"/>
    </source>
</evidence>
<dbReference type="InterPro" id="IPR050327">
    <property type="entry name" value="Proton-linked_MCT"/>
</dbReference>
<dbReference type="Proteomes" id="UP000799437">
    <property type="component" value="Unassembled WGS sequence"/>
</dbReference>
<dbReference type="GeneID" id="54485009"/>
<dbReference type="AlphaFoldDB" id="A0A6A6W9V9"/>
<dbReference type="Pfam" id="PF07690">
    <property type="entry name" value="MFS_1"/>
    <property type="match status" value="1"/>
</dbReference>
<dbReference type="PANTHER" id="PTHR11360">
    <property type="entry name" value="MONOCARBOXYLATE TRANSPORTER"/>
    <property type="match status" value="1"/>
</dbReference>
<feature type="transmembrane region" description="Helical" evidence="4">
    <location>
        <begin position="145"/>
        <end position="167"/>
    </location>
</feature>
<feature type="region of interest" description="Disordered" evidence="3">
    <location>
        <begin position="1"/>
        <end position="41"/>
    </location>
</feature>
<dbReference type="InterPro" id="IPR036259">
    <property type="entry name" value="MFS_trans_sf"/>
</dbReference>
<dbReference type="GO" id="GO:0022857">
    <property type="term" value="F:transmembrane transporter activity"/>
    <property type="evidence" value="ECO:0007669"/>
    <property type="project" value="InterPro"/>
</dbReference>
<organism evidence="5 6">
    <name type="scientific">Pseudovirgaria hyperparasitica</name>
    <dbReference type="NCBI Taxonomy" id="470096"/>
    <lineage>
        <taxon>Eukaryota</taxon>
        <taxon>Fungi</taxon>
        <taxon>Dikarya</taxon>
        <taxon>Ascomycota</taxon>
        <taxon>Pezizomycotina</taxon>
        <taxon>Dothideomycetes</taxon>
        <taxon>Dothideomycetes incertae sedis</taxon>
        <taxon>Acrospermales</taxon>
        <taxon>Acrospermaceae</taxon>
        <taxon>Pseudovirgaria</taxon>
    </lineage>
</organism>
<gene>
    <name evidence="5" type="ORF">EJ05DRAFT_476115</name>
</gene>
<dbReference type="EMBL" id="ML996571">
    <property type="protein sequence ID" value="KAF2758814.1"/>
    <property type="molecule type" value="Genomic_DNA"/>
</dbReference>
<proteinExistence type="inferred from homology"/>
<feature type="transmembrane region" description="Helical" evidence="4">
    <location>
        <begin position="179"/>
        <end position="199"/>
    </location>
</feature>
<accession>A0A6A6W9V9</accession>
<evidence type="ECO:0000256" key="4">
    <source>
        <dbReference type="SAM" id="Phobius"/>
    </source>
</evidence>
<feature type="transmembrane region" description="Helical" evidence="4">
    <location>
        <begin position="211"/>
        <end position="230"/>
    </location>
</feature>
<evidence type="ECO:0000256" key="2">
    <source>
        <dbReference type="ARBA" id="ARBA00006727"/>
    </source>
</evidence>
<feature type="transmembrane region" description="Helical" evidence="4">
    <location>
        <begin position="320"/>
        <end position="339"/>
    </location>
</feature>
<keyword evidence="4" id="KW-1133">Transmembrane helix</keyword>
<keyword evidence="6" id="KW-1185">Reference proteome</keyword>
<dbReference type="OrthoDB" id="2213137at2759"/>
<feature type="transmembrane region" description="Helical" evidence="4">
    <location>
        <begin position="386"/>
        <end position="402"/>
    </location>
</feature>
<name>A0A6A6W9V9_9PEZI</name>
<feature type="transmembrane region" description="Helical" evidence="4">
    <location>
        <begin position="50"/>
        <end position="74"/>
    </location>
</feature>
<feature type="transmembrane region" description="Helical" evidence="4">
    <location>
        <begin position="422"/>
        <end position="448"/>
    </location>
</feature>
<dbReference type="RefSeq" id="XP_033601265.1">
    <property type="nucleotide sequence ID" value="XM_033743955.1"/>
</dbReference>
<evidence type="ECO:0000256" key="3">
    <source>
        <dbReference type="SAM" id="MobiDB-lite"/>
    </source>
</evidence>
<dbReference type="GO" id="GO:0016020">
    <property type="term" value="C:membrane"/>
    <property type="evidence" value="ECO:0007669"/>
    <property type="project" value="UniProtKB-SubCell"/>
</dbReference>
<feature type="transmembrane region" description="Helical" evidence="4">
    <location>
        <begin position="86"/>
        <end position="109"/>
    </location>
</feature>
<evidence type="ECO:0000313" key="6">
    <source>
        <dbReference type="Proteomes" id="UP000799437"/>
    </source>
</evidence>
<feature type="transmembrane region" description="Helical" evidence="4">
    <location>
        <begin position="291"/>
        <end position="313"/>
    </location>
</feature>
<dbReference type="SUPFAM" id="SSF103473">
    <property type="entry name" value="MFS general substrate transporter"/>
    <property type="match status" value="1"/>
</dbReference>
<dbReference type="PANTHER" id="PTHR11360:SF287">
    <property type="entry name" value="MFS MONOCARBOXYLATE TRANSPORTER"/>
    <property type="match status" value="1"/>
</dbReference>
<dbReference type="Gene3D" id="1.20.1250.20">
    <property type="entry name" value="MFS general substrate transporter like domains"/>
    <property type="match status" value="2"/>
</dbReference>
<evidence type="ECO:0000313" key="5">
    <source>
        <dbReference type="EMBL" id="KAF2758814.1"/>
    </source>
</evidence>
<feature type="transmembrane region" description="Helical" evidence="4">
    <location>
        <begin position="121"/>
        <end position="139"/>
    </location>
</feature>
<comment type="subcellular location">
    <subcellularLocation>
        <location evidence="1">Membrane</location>
        <topology evidence="1">Multi-pass membrane protein</topology>
    </subcellularLocation>
</comment>
<comment type="similarity">
    <text evidence="2">Belongs to the major facilitator superfamily. Monocarboxylate porter (TC 2.A.1.13) family.</text>
</comment>
<feature type="transmembrane region" description="Helical" evidence="4">
    <location>
        <begin position="345"/>
        <end position="365"/>
    </location>
</feature>
<feature type="transmembrane region" description="Helical" evidence="4">
    <location>
        <begin position="250"/>
        <end position="271"/>
    </location>
</feature>
<sequence>MSPASRQPGERDPLLPKDVTTPQEEAAPDAGQQVYTPGASPAKADSSREAWLFLAACWVVEAFVFGFGLSFGVFQDYYSSHPPFAGANNIAAIGTTTTGILYMGTPLVIALCRRLPHAARWFTLAGLLVASLSLAASSMCVTVPQLIAVLGVPFGLAGCFAFCPCIIYIDQWFIKRKSLAMGIMFSAGGFGGVVFPPLLERMLRELGFASTMQIWAGVTCIATVPLAYYIKPRQIDTSDEHTGLLSMRCLGSRVFALYQLANLIQAAGYFLPAIYLPLYARVALNASDTQSVLALIVLNCATTIGCVAMGALADHWHPTTCGAVSALGATLSTALLWGFSSSLPALYTFCVAYGLFAGGWPSIWPEVMSEVARRAERAGHGYTDPLAVYSLLVLGRGIGNMVSGPLSDWLVHGAAAHGHSGIGYAGVFGPMIAFTSVTGLLSGMNLLWKYFGWL</sequence>